<feature type="transmembrane region" description="Helical" evidence="7">
    <location>
        <begin position="71"/>
        <end position="98"/>
    </location>
</feature>
<dbReference type="EMBL" id="CP000513">
    <property type="protein sequence ID" value="ABQ13875.1"/>
    <property type="molecule type" value="Genomic_DNA"/>
</dbReference>
<sequence>MIKNFADWLVYSVLGMGFESHWGKAVNFFFYDTIKILILLFSISILMGIINSYVPVDRMRRYLATHKMYGLDYFIASFLGLVTPFCSCSSVPLFIGFVKGGLPLGITLTFLISSPLVSEIAIAMFWGTFGWKVALIYTFSGFILSIVAGGILGKMNLEPYLSDWAKQAVYEKQLPHAETDTFVTPFRQRIIPIIREAWSIVGGVLIYVIIGIAIGAIMHGFIPTGFFEAYISEKTWYAVPLSVFAGVPMYANAAGVVPIMQVLVEKGIPFGTALSFMMAVIALSIPEATMLKKVMTWRLIGIFFGVTTLCIILSGYLFNWIF</sequence>
<feature type="transmembrane region" description="Helical" evidence="7">
    <location>
        <begin position="267"/>
        <end position="285"/>
    </location>
</feature>
<proteinExistence type="inferred from homology"/>
<feature type="transmembrane region" description="Helical" evidence="7">
    <location>
        <begin position="239"/>
        <end position="261"/>
    </location>
</feature>
<keyword evidence="6 7" id="KW-0472">Membrane</keyword>
<organism evidence="8 9">
    <name type="scientific">Dichelobacter nodosus (strain VCS1703A)</name>
    <dbReference type="NCBI Taxonomy" id="246195"/>
    <lineage>
        <taxon>Bacteria</taxon>
        <taxon>Pseudomonadati</taxon>
        <taxon>Pseudomonadota</taxon>
        <taxon>Gammaproteobacteria</taxon>
        <taxon>Cardiobacteriales</taxon>
        <taxon>Cardiobacteriaceae</taxon>
        <taxon>Dichelobacter</taxon>
    </lineage>
</organism>
<dbReference type="PANTHER" id="PTHR42775:SF2">
    <property type="entry name" value="PERMEASE"/>
    <property type="match status" value="1"/>
</dbReference>
<keyword evidence="3" id="KW-1003">Cell membrane</keyword>
<accession>A5EVW5</accession>
<name>A5EVW5_DICNV</name>
<protein>
    <submittedName>
        <fullName evidence="8">Conserved hypothetical membrane protein</fullName>
    </submittedName>
</protein>
<evidence type="ECO:0000313" key="8">
    <source>
        <dbReference type="EMBL" id="ABQ13875.1"/>
    </source>
</evidence>
<dbReference type="RefSeq" id="WP_012030750.1">
    <property type="nucleotide sequence ID" value="NC_009446.1"/>
</dbReference>
<keyword evidence="5 7" id="KW-1133">Transmembrane helix</keyword>
<keyword evidence="4 7" id="KW-0812">Transmembrane</keyword>
<dbReference type="GO" id="GO:0005886">
    <property type="term" value="C:plasma membrane"/>
    <property type="evidence" value="ECO:0007669"/>
    <property type="project" value="UniProtKB-SubCell"/>
</dbReference>
<evidence type="ECO:0000256" key="3">
    <source>
        <dbReference type="ARBA" id="ARBA00022475"/>
    </source>
</evidence>
<dbReference type="HOGENOM" id="CLU_059148_0_0_6"/>
<keyword evidence="9" id="KW-1185">Reference proteome</keyword>
<dbReference type="InterPro" id="IPR053166">
    <property type="entry name" value="UPF0718_permease"/>
</dbReference>
<feature type="transmembrane region" description="Helical" evidence="7">
    <location>
        <begin position="104"/>
        <end position="126"/>
    </location>
</feature>
<dbReference type="OrthoDB" id="9777774at2"/>
<evidence type="ECO:0000256" key="7">
    <source>
        <dbReference type="SAM" id="Phobius"/>
    </source>
</evidence>
<dbReference type="InterPro" id="IPR005524">
    <property type="entry name" value="DUF318"/>
</dbReference>
<reference evidence="8 9" key="1">
    <citation type="journal article" date="2007" name="Nat. Biotechnol.">
        <title>Genome sequence and identification of candidate vaccine antigens from the animal pathogen Dichelobacter nodosus.</title>
        <authorList>
            <person name="Myers G.S."/>
            <person name="Parker D."/>
            <person name="Al-Hasani K."/>
            <person name="Kennan R.M."/>
            <person name="Seemann T."/>
            <person name="Ren Q."/>
            <person name="Badger J.H."/>
            <person name="Selengut J.D."/>
            <person name="Deboy R.T."/>
            <person name="Tettelin H."/>
            <person name="Boyce J.D."/>
            <person name="McCarl V.P."/>
            <person name="Han X."/>
            <person name="Nelson W.C."/>
            <person name="Madupu R."/>
            <person name="Mohamoud Y."/>
            <person name="Holley T."/>
            <person name="Fedorova N."/>
            <person name="Khouri H."/>
            <person name="Bottomley S.P."/>
            <person name="Whittington R.J."/>
            <person name="Adler B."/>
            <person name="Songer J.G."/>
            <person name="Rood J.I."/>
            <person name="Paulsen I.T."/>
        </authorList>
    </citation>
    <scope>NUCLEOTIDE SEQUENCE [LARGE SCALE GENOMIC DNA]</scope>
    <source>
        <strain evidence="8 9">VCS1703A</strain>
    </source>
</reference>
<dbReference type="PANTHER" id="PTHR42775">
    <property type="entry name" value="PERMEASE RV2963-RELATED"/>
    <property type="match status" value="1"/>
</dbReference>
<dbReference type="STRING" id="246195.DNO_0412"/>
<evidence type="ECO:0000256" key="4">
    <source>
        <dbReference type="ARBA" id="ARBA00022692"/>
    </source>
</evidence>
<dbReference type="KEGG" id="dno:DNO_0412"/>
<gene>
    <name evidence="8" type="ordered locus">DNO_0412</name>
</gene>
<dbReference type="eggNOG" id="COG0701">
    <property type="taxonomic scope" value="Bacteria"/>
</dbReference>
<evidence type="ECO:0000256" key="1">
    <source>
        <dbReference type="ARBA" id="ARBA00004651"/>
    </source>
</evidence>
<evidence type="ECO:0000256" key="2">
    <source>
        <dbReference type="ARBA" id="ARBA00006386"/>
    </source>
</evidence>
<evidence type="ECO:0000256" key="6">
    <source>
        <dbReference type="ARBA" id="ARBA00023136"/>
    </source>
</evidence>
<evidence type="ECO:0000313" key="9">
    <source>
        <dbReference type="Proteomes" id="UP000000248"/>
    </source>
</evidence>
<feature type="transmembrane region" description="Helical" evidence="7">
    <location>
        <begin position="297"/>
        <end position="318"/>
    </location>
</feature>
<evidence type="ECO:0000256" key="5">
    <source>
        <dbReference type="ARBA" id="ARBA00022989"/>
    </source>
</evidence>
<comment type="similarity">
    <text evidence="2">Belongs to the UPF0718 family.</text>
</comment>
<comment type="subcellular location">
    <subcellularLocation>
        <location evidence="1">Cell membrane</location>
        <topology evidence="1">Multi-pass membrane protein</topology>
    </subcellularLocation>
</comment>
<dbReference type="Proteomes" id="UP000000248">
    <property type="component" value="Chromosome"/>
</dbReference>
<dbReference type="AlphaFoldDB" id="A5EVW5"/>
<feature type="transmembrane region" description="Helical" evidence="7">
    <location>
        <begin position="204"/>
        <end position="227"/>
    </location>
</feature>
<feature type="transmembrane region" description="Helical" evidence="7">
    <location>
        <begin position="28"/>
        <end position="50"/>
    </location>
</feature>
<dbReference type="Pfam" id="PF03773">
    <property type="entry name" value="ArsP_1"/>
    <property type="match status" value="1"/>
</dbReference>
<feature type="transmembrane region" description="Helical" evidence="7">
    <location>
        <begin position="133"/>
        <end position="152"/>
    </location>
</feature>